<proteinExistence type="predicted"/>
<dbReference type="SUPFAM" id="SSF53187">
    <property type="entry name" value="Zn-dependent exopeptidases"/>
    <property type="match status" value="1"/>
</dbReference>
<dbReference type="AlphaFoldDB" id="A0A5Q2FIN5"/>
<dbReference type="Gene3D" id="3.40.630.10">
    <property type="entry name" value="Zn peptidases"/>
    <property type="match status" value="1"/>
</dbReference>
<accession>A0A5Q2FIN5</accession>
<dbReference type="GO" id="GO:0016787">
    <property type="term" value="F:hydrolase activity"/>
    <property type="evidence" value="ECO:0007669"/>
    <property type="project" value="UniProtKB-KW"/>
</dbReference>
<dbReference type="EMBL" id="CP045725">
    <property type="protein sequence ID" value="QGF25033.1"/>
    <property type="molecule type" value="Genomic_DNA"/>
</dbReference>
<protein>
    <submittedName>
        <fullName evidence="1">M20/M25/M40 family metallo-hydrolase</fullName>
    </submittedName>
</protein>
<keyword evidence="2" id="KW-1185">Reference proteome</keyword>
<keyword evidence="1" id="KW-0378">Hydrolase</keyword>
<evidence type="ECO:0000313" key="2">
    <source>
        <dbReference type="Proteomes" id="UP000386847"/>
    </source>
</evidence>
<reference evidence="1 2" key="1">
    <citation type="submission" date="2019-10" db="EMBL/GenBank/DDBJ databases">
        <title>Genomic analysis of Raineyella sp. CBA3103.</title>
        <authorList>
            <person name="Roh S.W."/>
        </authorList>
    </citation>
    <scope>NUCLEOTIDE SEQUENCE [LARGE SCALE GENOMIC DNA]</scope>
    <source>
        <strain evidence="1 2">CBA3103</strain>
    </source>
</reference>
<evidence type="ECO:0000313" key="1">
    <source>
        <dbReference type="EMBL" id="QGF25033.1"/>
    </source>
</evidence>
<dbReference type="KEGG" id="rain:Rai3103_01910"/>
<dbReference type="PANTHER" id="PTHR43808">
    <property type="entry name" value="ACETYLORNITHINE DEACETYLASE"/>
    <property type="match status" value="1"/>
</dbReference>
<organism evidence="1 2">
    <name type="scientific">Raineyella fluvialis</name>
    <dbReference type="NCBI Taxonomy" id="2662261"/>
    <lineage>
        <taxon>Bacteria</taxon>
        <taxon>Bacillati</taxon>
        <taxon>Actinomycetota</taxon>
        <taxon>Actinomycetes</taxon>
        <taxon>Propionibacteriales</taxon>
        <taxon>Propionibacteriaceae</taxon>
        <taxon>Raineyella</taxon>
    </lineage>
</organism>
<dbReference type="Proteomes" id="UP000386847">
    <property type="component" value="Chromosome"/>
</dbReference>
<sequence length="439" mass="47359">MYDAVVARLDCDRMQRLLVDLVDIHSPTGAEREISEFTALHLAEQVGIDAHYMPISEATGNVYGVVPGSGTGANLLLYCPIDTHIEPERDVPAVGPGLRADMVPQARVEDGLVIGLGASNPKVMVAGLVEVVHAIKDAGIELLGDLSIGFAGGGMPWLNSQRDHVGMSTGIYQLLMRGLYPDYCLLLKPRPGVYPEEPGMAWIRVSVRGTFGYAGITRGTPGFRSSIVPAATVIEEIEAWLPQYTERNTAGTILPEAWIAAVRSGDPDKPAFPSATTEIFLDLRINPRTSPAEVRAQFAEFIEGLRHRHRDIEVDWDMYGSLPGGMTDYDNWIIQSAQRGWEQVSGEPYTETPYQAGQTDGAMIRRLGIPTARVGYPWPPASAPAELNEGLGGMGVASVEDVMQGVRAIAYAVIDTLTRTRAELGLADTVPSLDGGLVP</sequence>
<gene>
    <name evidence="1" type="ORF">Rai3103_01910</name>
</gene>
<name>A0A5Q2FIN5_9ACTN</name>
<dbReference type="Gene3D" id="3.30.70.360">
    <property type="match status" value="1"/>
</dbReference>
<dbReference type="Pfam" id="PF01546">
    <property type="entry name" value="Peptidase_M20"/>
    <property type="match status" value="1"/>
</dbReference>
<dbReference type="InterPro" id="IPR002933">
    <property type="entry name" value="Peptidase_M20"/>
</dbReference>
<dbReference type="InterPro" id="IPR050072">
    <property type="entry name" value="Peptidase_M20A"/>
</dbReference>